<accession>A0ABY5ZJN8</accession>
<organism evidence="1 2">
    <name type="scientific">Geoalkalibacter halelectricus</name>
    <dbReference type="NCBI Taxonomy" id="2847045"/>
    <lineage>
        <taxon>Bacteria</taxon>
        <taxon>Pseudomonadati</taxon>
        <taxon>Thermodesulfobacteriota</taxon>
        <taxon>Desulfuromonadia</taxon>
        <taxon>Desulfuromonadales</taxon>
        <taxon>Geoalkalibacteraceae</taxon>
        <taxon>Geoalkalibacter</taxon>
    </lineage>
</organism>
<keyword evidence="2" id="KW-1185">Reference proteome</keyword>
<evidence type="ECO:0000313" key="2">
    <source>
        <dbReference type="Proteomes" id="UP001060414"/>
    </source>
</evidence>
<protein>
    <submittedName>
        <fullName evidence="1">Uncharacterized protein</fullName>
    </submittedName>
</protein>
<dbReference type="EMBL" id="CP092109">
    <property type="protein sequence ID" value="UWZ78674.1"/>
    <property type="molecule type" value="Genomic_DNA"/>
</dbReference>
<sequence length="87" mass="9328">MRDELIRVKLWDEGDGRNPTQDMVCAWSVLARLGAPYRFGGRAPDGQVEYLVLDPADGHVVASGRGTTPEEAMCCAALAARGAQSSH</sequence>
<name>A0ABY5ZJN8_9BACT</name>
<dbReference type="Proteomes" id="UP001060414">
    <property type="component" value="Chromosome"/>
</dbReference>
<reference evidence="1" key="1">
    <citation type="journal article" date="2022" name="Environ. Microbiol.">
        <title>Geoalkalibacter halelectricus SAP #1 sp. nov. possessing extracellular electron transfer and mineral#reducing capabilities from a haloalkaline environment.</title>
        <authorList>
            <person name="Yadav S."/>
            <person name="Singh R."/>
            <person name="Sundharam S.S."/>
            <person name="Chaudhary S."/>
            <person name="Krishnamurthi S."/>
            <person name="Patil S.A."/>
        </authorList>
    </citation>
    <scope>NUCLEOTIDE SEQUENCE</scope>
    <source>
        <strain evidence="1">SAP-1</strain>
    </source>
</reference>
<proteinExistence type="predicted"/>
<dbReference type="RefSeq" id="WP_260747032.1">
    <property type="nucleotide sequence ID" value="NZ_CP092109.1"/>
</dbReference>
<gene>
    <name evidence="1" type="ORF">L9S41_13425</name>
</gene>
<evidence type="ECO:0000313" key="1">
    <source>
        <dbReference type="EMBL" id="UWZ78674.1"/>
    </source>
</evidence>